<name>A0A6L2KPL0_TANCI</name>
<dbReference type="GO" id="GO:0003676">
    <property type="term" value="F:nucleic acid binding"/>
    <property type="evidence" value="ECO:0007669"/>
    <property type="project" value="InterPro"/>
</dbReference>
<keyword evidence="3" id="KW-0695">RNA-directed DNA polymerase</keyword>
<evidence type="ECO:0000313" key="3">
    <source>
        <dbReference type="EMBL" id="GEU50552.1"/>
    </source>
</evidence>
<evidence type="ECO:0000259" key="2">
    <source>
        <dbReference type="PROSITE" id="PS50158"/>
    </source>
</evidence>
<evidence type="ECO:0000256" key="1">
    <source>
        <dbReference type="PROSITE-ProRule" id="PRU00047"/>
    </source>
</evidence>
<dbReference type="GO" id="GO:0008270">
    <property type="term" value="F:zinc ion binding"/>
    <property type="evidence" value="ECO:0007669"/>
    <property type="project" value="UniProtKB-KW"/>
</dbReference>
<keyword evidence="1" id="KW-0479">Metal-binding</keyword>
<dbReference type="Gene3D" id="4.10.60.10">
    <property type="entry name" value="Zinc finger, CCHC-type"/>
    <property type="match status" value="1"/>
</dbReference>
<dbReference type="SUPFAM" id="SSF57756">
    <property type="entry name" value="Retrovirus zinc finger-like domains"/>
    <property type="match status" value="1"/>
</dbReference>
<dbReference type="PROSITE" id="PS50158">
    <property type="entry name" value="ZF_CCHC"/>
    <property type="match status" value="1"/>
</dbReference>
<organism evidence="3">
    <name type="scientific">Tanacetum cinerariifolium</name>
    <name type="common">Dalmatian daisy</name>
    <name type="synonym">Chrysanthemum cinerariifolium</name>
    <dbReference type="NCBI Taxonomy" id="118510"/>
    <lineage>
        <taxon>Eukaryota</taxon>
        <taxon>Viridiplantae</taxon>
        <taxon>Streptophyta</taxon>
        <taxon>Embryophyta</taxon>
        <taxon>Tracheophyta</taxon>
        <taxon>Spermatophyta</taxon>
        <taxon>Magnoliopsida</taxon>
        <taxon>eudicotyledons</taxon>
        <taxon>Gunneridae</taxon>
        <taxon>Pentapetalae</taxon>
        <taxon>asterids</taxon>
        <taxon>campanulids</taxon>
        <taxon>Asterales</taxon>
        <taxon>Asteraceae</taxon>
        <taxon>Asteroideae</taxon>
        <taxon>Anthemideae</taxon>
        <taxon>Anthemidinae</taxon>
        <taxon>Tanacetum</taxon>
    </lineage>
</organism>
<reference evidence="3" key="1">
    <citation type="journal article" date="2019" name="Sci. Rep.">
        <title>Draft genome of Tanacetum cinerariifolium, the natural source of mosquito coil.</title>
        <authorList>
            <person name="Yamashiro T."/>
            <person name="Shiraishi A."/>
            <person name="Satake H."/>
            <person name="Nakayama K."/>
        </authorList>
    </citation>
    <scope>NUCLEOTIDE SEQUENCE</scope>
</reference>
<sequence>MEAGSTITLTAKLPILNLEEYDLWLIKIEQYFLMTDYSLWKNEMKAKGTMLMALPNKYQRKFHSYKDAKLLMKSIEKRYGGNKESKKRGSRTNDPDDLEEMDLHWEMAMLTIRARRFIKRTGKNLDINGQKIGFDMSKVECFNCHKNRHFARECRAPKNQENKGREYGRKIMPVKNPTENALYAQDGIEGYDWSYQAKEEHPTNYALMALTSLGSSSSSDSK</sequence>
<keyword evidence="1" id="KW-0863">Zinc-finger</keyword>
<feature type="domain" description="CCHC-type" evidence="2">
    <location>
        <begin position="141"/>
        <end position="155"/>
    </location>
</feature>
<keyword evidence="1" id="KW-0862">Zinc</keyword>
<dbReference type="InterPro" id="IPR036875">
    <property type="entry name" value="Znf_CCHC_sf"/>
</dbReference>
<proteinExistence type="predicted"/>
<protein>
    <submittedName>
        <fullName evidence="3">Reverse transcriptase domain-containing protein</fullName>
    </submittedName>
</protein>
<keyword evidence="3" id="KW-0808">Transferase</keyword>
<keyword evidence="3" id="KW-0548">Nucleotidyltransferase</keyword>
<accession>A0A6L2KPL0</accession>
<feature type="non-terminal residue" evidence="3">
    <location>
        <position position="222"/>
    </location>
</feature>
<gene>
    <name evidence="3" type="ORF">Tci_022530</name>
</gene>
<comment type="caution">
    <text evidence="3">The sequence shown here is derived from an EMBL/GenBank/DDBJ whole genome shotgun (WGS) entry which is preliminary data.</text>
</comment>
<dbReference type="AlphaFoldDB" id="A0A6L2KPL0"/>
<dbReference type="InterPro" id="IPR001878">
    <property type="entry name" value="Znf_CCHC"/>
</dbReference>
<dbReference type="GO" id="GO:0003964">
    <property type="term" value="F:RNA-directed DNA polymerase activity"/>
    <property type="evidence" value="ECO:0007669"/>
    <property type="project" value="UniProtKB-KW"/>
</dbReference>
<dbReference type="EMBL" id="BKCJ010002731">
    <property type="protein sequence ID" value="GEU50552.1"/>
    <property type="molecule type" value="Genomic_DNA"/>
</dbReference>